<dbReference type="InterPro" id="IPR002680">
    <property type="entry name" value="AOX"/>
</dbReference>
<comment type="subcellular location">
    <subcellularLocation>
        <location evidence="2">Membrane</location>
    </subcellularLocation>
</comment>
<evidence type="ECO:0000256" key="6">
    <source>
        <dbReference type="ARBA" id="ARBA00022692"/>
    </source>
</evidence>
<evidence type="ECO:0000256" key="4">
    <source>
        <dbReference type="ARBA" id="ARBA00022448"/>
    </source>
</evidence>
<dbReference type="STRING" id="65489.A0A0D3HN98"/>
<dbReference type="Gene3D" id="1.20.1260.140">
    <property type="entry name" value="Alternative oxidase"/>
    <property type="match status" value="1"/>
</dbReference>
<keyword evidence="6 13" id="KW-0812">Transmembrane</keyword>
<evidence type="ECO:0000256" key="2">
    <source>
        <dbReference type="ARBA" id="ARBA00004370"/>
    </source>
</evidence>
<name>A0A0D3HN98_9ORYZ</name>
<keyword evidence="8 13" id="KW-0249">Electron transport</keyword>
<keyword evidence="15" id="KW-1185">Reference proteome</keyword>
<dbReference type="Pfam" id="PF01786">
    <property type="entry name" value="AOX"/>
    <property type="match status" value="1"/>
</dbReference>
<evidence type="ECO:0000256" key="10">
    <source>
        <dbReference type="ARBA" id="ARBA00023002"/>
    </source>
</evidence>
<dbReference type="InterPro" id="IPR038659">
    <property type="entry name" value="AOX_sf"/>
</dbReference>
<keyword evidence="9" id="KW-1133">Transmembrane helix</keyword>
<comment type="similarity">
    <text evidence="3 13">Belongs to the alternative oxidase family.</text>
</comment>
<dbReference type="PaxDb" id="65489-OBART11G17690.1"/>
<dbReference type="Gramene" id="OBART11G17690.1">
    <property type="protein sequence ID" value="OBART11G17690.1"/>
    <property type="gene ID" value="OBART11G17690"/>
</dbReference>
<evidence type="ECO:0000256" key="5">
    <source>
        <dbReference type="ARBA" id="ARBA00022660"/>
    </source>
</evidence>
<evidence type="ECO:0000256" key="8">
    <source>
        <dbReference type="ARBA" id="ARBA00022982"/>
    </source>
</evidence>
<evidence type="ECO:0000256" key="3">
    <source>
        <dbReference type="ARBA" id="ARBA00008388"/>
    </source>
</evidence>
<evidence type="ECO:0000256" key="1">
    <source>
        <dbReference type="ARBA" id="ARBA00001192"/>
    </source>
</evidence>
<comment type="cofactor">
    <cofactor evidence="13">
        <name>Fe cation</name>
        <dbReference type="ChEBI" id="CHEBI:24875"/>
    </cofactor>
    <text evidence="13">Binds 2 iron ions per subunit.</text>
</comment>
<keyword evidence="5 13" id="KW-0679">Respiratory chain</keyword>
<dbReference type="EC" id="1.10.3.11" evidence="13"/>
<dbReference type="GO" id="GO:0010230">
    <property type="term" value="P:alternative respiration"/>
    <property type="evidence" value="ECO:0007669"/>
    <property type="project" value="TreeGrafter"/>
</dbReference>
<evidence type="ECO:0000313" key="14">
    <source>
        <dbReference type="EnsemblPlants" id="OBART11G17690.1"/>
    </source>
</evidence>
<evidence type="ECO:0000256" key="9">
    <source>
        <dbReference type="ARBA" id="ARBA00022989"/>
    </source>
</evidence>
<reference evidence="14" key="1">
    <citation type="journal article" date="2009" name="Rice">
        <title>De Novo Next Generation Sequencing of Plant Genomes.</title>
        <authorList>
            <person name="Rounsley S."/>
            <person name="Marri P.R."/>
            <person name="Yu Y."/>
            <person name="He R."/>
            <person name="Sisneros N."/>
            <person name="Goicoechea J.L."/>
            <person name="Lee S.J."/>
            <person name="Angelova A."/>
            <person name="Kudrna D."/>
            <person name="Luo M."/>
            <person name="Affourtit J."/>
            <person name="Desany B."/>
            <person name="Knight J."/>
            <person name="Niazi F."/>
            <person name="Egholm M."/>
            <person name="Wing R.A."/>
        </authorList>
    </citation>
    <scope>NUCLEOTIDE SEQUENCE [LARGE SCALE GENOMIC DNA]</scope>
    <source>
        <strain evidence="14">cv. IRGC 105608</strain>
    </source>
</reference>
<dbReference type="Proteomes" id="UP000026960">
    <property type="component" value="Chromosome 11"/>
</dbReference>
<keyword evidence="7 13" id="KW-0479">Metal-binding</keyword>
<dbReference type="EnsemblPlants" id="OBART11G17690.1">
    <property type="protein sequence ID" value="OBART11G17690.1"/>
    <property type="gene ID" value="OBART11G17690"/>
</dbReference>
<dbReference type="GO" id="GO:0005739">
    <property type="term" value="C:mitochondrion"/>
    <property type="evidence" value="ECO:0007669"/>
    <property type="project" value="TreeGrafter"/>
</dbReference>
<dbReference type="GO" id="GO:0009916">
    <property type="term" value="F:alternative oxidase activity"/>
    <property type="evidence" value="ECO:0007669"/>
    <property type="project" value="UniProtKB-UniRule"/>
</dbReference>
<dbReference type="HOGENOM" id="CLU_2324075_0_0_1"/>
<dbReference type="GO" id="GO:0106292">
    <property type="term" value="F:superoxide-generating NADPH oxidase activity"/>
    <property type="evidence" value="ECO:0007669"/>
    <property type="project" value="UniProtKB-ARBA"/>
</dbReference>
<dbReference type="PANTHER" id="PTHR31803">
    <property type="entry name" value="ALTERNATIVE OXIDASE"/>
    <property type="match status" value="1"/>
</dbReference>
<dbReference type="GO" id="GO:0102721">
    <property type="term" value="F:ubiquinol:oxygen oxidoreductase activity"/>
    <property type="evidence" value="ECO:0007669"/>
    <property type="project" value="UniProtKB-EC"/>
</dbReference>
<dbReference type="GO" id="GO:0016020">
    <property type="term" value="C:membrane"/>
    <property type="evidence" value="ECO:0007669"/>
    <property type="project" value="UniProtKB-SubCell"/>
</dbReference>
<keyword evidence="10 13" id="KW-0560">Oxidoreductase</keyword>
<sequence>MYTLDTTIDLKISTTSRRCRTMMLETVAAVPAAGDGGRHMLLHLCSLRGFKHSDGWIRVLLEEAENERMHLMAFMAVPKRRWYERLTGRCSSPSTCVST</sequence>
<evidence type="ECO:0000256" key="11">
    <source>
        <dbReference type="ARBA" id="ARBA00023004"/>
    </source>
</evidence>
<protein>
    <recommendedName>
        <fullName evidence="13">Ubiquinol oxidase</fullName>
        <ecNumber evidence="13">1.10.3.11</ecNumber>
    </recommendedName>
</protein>
<dbReference type="PANTHER" id="PTHR31803:SF34">
    <property type="entry name" value="UBIQUINOL OXIDASE 1C, MITOCHONDRIAL"/>
    <property type="match status" value="1"/>
</dbReference>
<reference evidence="14" key="2">
    <citation type="submission" date="2015-03" db="UniProtKB">
        <authorList>
            <consortium name="EnsemblPlants"/>
        </authorList>
    </citation>
    <scope>IDENTIFICATION</scope>
</reference>
<dbReference type="AlphaFoldDB" id="A0A0D3HN98"/>
<dbReference type="GO" id="GO:0046872">
    <property type="term" value="F:metal ion binding"/>
    <property type="evidence" value="ECO:0007669"/>
    <property type="project" value="UniProtKB-UniRule"/>
</dbReference>
<keyword evidence="4" id="KW-0813">Transport</keyword>
<comment type="catalytic activity">
    <reaction evidence="1 13">
        <text>2 a ubiquinol + O2 = 2 a ubiquinone + 2 H2O</text>
        <dbReference type="Rhea" id="RHEA:30255"/>
        <dbReference type="Rhea" id="RHEA-COMP:9565"/>
        <dbReference type="Rhea" id="RHEA-COMP:9566"/>
        <dbReference type="ChEBI" id="CHEBI:15377"/>
        <dbReference type="ChEBI" id="CHEBI:15379"/>
        <dbReference type="ChEBI" id="CHEBI:16389"/>
        <dbReference type="ChEBI" id="CHEBI:17976"/>
        <dbReference type="EC" id="1.10.3.11"/>
    </reaction>
</comment>
<evidence type="ECO:0000256" key="12">
    <source>
        <dbReference type="ARBA" id="ARBA00023136"/>
    </source>
</evidence>
<evidence type="ECO:0000256" key="7">
    <source>
        <dbReference type="ARBA" id="ARBA00022723"/>
    </source>
</evidence>
<evidence type="ECO:0000256" key="13">
    <source>
        <dbReference type="RuleBase" id="RU003779"/>
    </source>
</evidence>
<accession>A0A0D3HN98</accession>
<organism evidence="14">
    <name type="scientific">Oryza barthii</name>
    <dbReference type="NCBI Taxonomy" id="65489"/>
    <lineage>
        <taxon>Eukaryota</taxon>
        <taxon>Viridiplantae</taxon>
        <taxon>Streptophyta</taxon>
        <taxon>Embryophyta</taxon>
        <taxon>Tracheophyta</taxon>
        <taxon>Spermatophyta</taxon>
        <taxon>Magnoliopsida</taxon>
        <taxon>Liliopsida</taxon>
        <taxon>Poales</taxon>
        <taxon>Poaceae</taxon>
        <taxon>BOP clade</taxon>
        <taxon>Oryzoideae</taxon>
        <taxon>Oryzeae</taxon>
        <taxon>Oryzinae</taxon>
        <taxon>Oryza</taxon>
    </lineage>
</organism>
<dbReference type="GO" id="GO:0098803">
    <property type="term" value="C:respiratory chain complex"/>
    <property type="evidence" value="ECO:0007669"/>
    <property type="project" value="UniProtKB-UniRule"/>
</dbReference>
<proteinExistence type="inferred from homology"/>
<keyword evidence="12 13" id="KW-0472">Membrane</keyword>
<keyword evidence="11 13" id="KW-0408">Iron</keyword>
<evidence type="ECO:0000313" key="15">
    <source>
        <dbReference type="Proteomes" id="UP000026960"/>
    </source>
</evidence>